<name>A0A3G8ZP74_9ACTN</name>
<reference evidence="1 2" key="1">
    <citation type="submission" date="2018-11" db="EMBL/GenBank/DDBJ databases">
        <authorList>
            <person name="Da X."/>
        </authorList>
    </citation>
    <scope>NUCLEOTIDE SEQUENCE [LARGE SCALE GENOMIC DNA]</scope>
    <source>
        <strain evidence="1 2">S14-144</strain>
    </source>
</reference>
<dbReference type="KEGG" id="nak:EH165_13855"/>
<sequence>MPSTPEEKGCYGVAQEEVYGPQFGMSDNSEFQDLFDAQSLLYEQVEKDPALVDTIKAWTSCLEGKGYPGFQKMPEPRNDVETKAAALRGYTITVGADGSTMYSSADGGNGAEVVPDPGKMAELKKYEIELALADYDCQGDYRNKSDEVRIALEKQFIIDHQAELDKFRDAQNAGR</sequence>
<dbReference type="EMBL" id="CP034170">
    <property type="protein sequence ID" value="AZI59063.1"/>
    <property type="molecule type" value="Genomic_DNA"/>
</dbReference>
<proteinExistence type="predicted"/>
<evidence type="ECO:0000313" key="1">
    <source>
        <dbReference type="EMBL" id="AZI59063.1"/>
    </source>
</evidence>
<dbReference type="AlphaFoldDB" id="A0A3G8ZP74"/>
<reference evidence="1 2" key="2">
    <citation type="submission" date="2018-12" db="EMBL/GenBank/DDBJ databases">
        <title>Nakamurella antarcticus sp. nov., isolated from Antarctica South Shetland Islands soil.</title>
        <authorList>
            <person name="Peng F."/>
        </authorList>
    </citation>
    <scope>NUCLEOTIDE SEQUENCE [LARGE SCALE GENOMIC DNA]</scope>
    <source>
        <strain evidence="1 2">S14-144</strain>
    </source>
</reference>
<organism evidence="1 2">
    <name type="scientific">Nakamurella antarctica</name>
    <dbReference type="NCBI Taxonomy" id="1902245"/>
    <lineage>
        <taxon>Bacteria</taxon>
        <taxon>Bacillati</taxon>
        <taxon>Actinomycetota</taxon>
        <taxon>Actinomycetes</taxon>
        <taxon>Nakamurellales</taxon>
        <taxon>Nakamurellaceae</taxon>
        <taxon>Nakamurella</taxon>
    </lineage>
</organism>
<evidence type="ECO:0000313" key="2">
    <source>
        <dbReference type="Proteomes" id="UP000268084"/>
    </source>
</evidence>
<keyword evidence="2" id="KW-1185">Reference proteome</keyword>
<dbReference type="Proteomes" id="UP000268084">
    <property type="component" value="Chromosome"/>
</dbReference>
<dbReference type="OrthoDB" id="3403621at2"/>
<accession>A0A3G8ZP74</accession>
<protein>
    <submittedName>
        <fullName evidence="1">Uncharacterized protein</fullName>
    </submittedName>
</protein>
<gene>
    <name evidence="1" type="ORF">EH165_13855</name>
</gene>